<dbReference type="RefSeq" id="WP_167501647.1">
    <property type="nucleotide sequence ID" value="NZ_JAALLH010000001.1"/>
</dbReference>
<dbReference type="EMBL" id="JAALLH010000001">
    <property type="protein sequence ID" value="NIY65564.1"/>
    <property type="molecule type" value="Genomic_DNA"/>
</dbReference>
<comment type="caution">
    <text evidence="1">The sequence shown here is derived from an EMBL/GenBank/DDBJ whole genome shotgun (WGS) entry which is preliminary data.</text>
</comment>
<sequence length="305" mass="33092">MPAADHTPDTRLDPNALDLELSLLLSSTAPSGWRSAVEEAAHLLSEGYAGDRAAELHTLALLLFARTRSGDRTPRDVPVEELVQALDDPTAGENRVTEEIRQALAATGQYDTQRSPGDEPPLLRIFRPVSNRYGGPIPWSDEWDPVPPGPSPLDRAAKRLVSYLSTCQPGRRDALSRVPAVGDGPLYVEADRLFMASQTSLVPPSCVGGCPSHPRRLTVDGPDVTFVCEGCNTRRRSRQLDPAQVRLALARALGVAPSVHGSYSVPGVLHIALAEMPRGADPYMFNWFLARPKMESPGKIGRAKR</sequence>
<name>A0A7X5X2R0_STRMQ</name>
<organism evidence="1 2">
    <name type="scientific">Streptomyces malaysiensis</name>
    <dbReference type="NCBI Taxonomy" id="92644"/>
    <lineage>
        <taxon>Bacteria</taxon>
        <taxon>Bacillati</taxon>
        <taxon>Actinomycetota</taxon>
        <taxon>Actinomycetes</taxon>
        <taxon>Kitasatosporales</taxon>
        <taxon>Streptomycetaceae</taxon>
        <taxon>Streptomyces</taxon>
        <taxon>Streptomyces violaceusniger group</taxon>
    </lineage>
</organism>
<accession>A0A7X5X2R0</accession>
<evidence type="ECO:0000313" key="1">
    <source>
        <dbReference type="EMBL" id="NIY65564.1"/>
    </source>
</evidence>
<evidence type="ECO:0000313" key="2">
    <source>
        <dbReference type="Proteomes" id="UP000536624"/>
    </source>
</evidence>
<dbReference type="Proteomes" id="UP000536624">
    <property type="component" value="Unassembled WGS sequence"/>
</dbReference>
<gene>
    <name evidence="1" type="ORF">SMALB_3568</name>
</gene>
<proteinExistence type="predicted"/>
<protein>
    <submittedName>
        <fullName evidence="1">Uncharacterized protein</fullName>
    </submittedName>
</protein>
<reference evidence="1 2" key="1">
    <citation type="submission" date="2020-02" db="EMBL/GenBank/DDBJ databases">
        <title>Streptomyces malaysiensis DSM14702 (JHCC583434, PFL_A843) Genome sequencing and assembly.</title>
        <authorList>
            <person name="Samborskyy M."/>
        </authorList>
    </citation>
    <scope>NUCLEOTIDE SEQUENCE [LARGE SCALE GENOMIC DNA]</scope>
    <source>
        <strain evidence="1 2">DSM 14702</strain>
    </source>
</reference>
<dbReference type="AlphaFoldDB" id="A0A7X5X2R0"/>